<sequence length="261" mass="28674">MSMITLYYRLNPFGTIWRVSVLAIAIVIVVPTPVLVLLYIFGCKPVALAWNPEVGQGQCISRLGIMFTSSVLNASTDLMMVLIPIPLIRQLQMPLFVKVGALVMFFLGCITIITSIFRAIAFGDLFHRSDQSYHMAVPILWANAETTLVIICDCLPSFRRFLSHMIANSGSNASGNVSRRLGSVGTGNAPQPGPGNDFEDDVELIRRDAGSTMRINRTVELSMTYQQKEVDTSVHSIPDSSFLKGPSPKHSSTDMRGHVIV</sequence>
<dbReference type="STRING" id="341663.Q0CLR2"/>
<dbReference type="AlphaFoldDB" id="Q0CLR2"/>
<dbReference type="InterPro" id="IPR049326">
    <property type="entry name" value="Rhodopsin_dom_fungi"/>
</dbReference>
<evidence type="ECO:0000256" key="4">
    <source>
        <dbReference type="ARBA" id="ARBA00023136"/>
    </source>
</evidence>
<protein>
    <recommendedName>
        <fullName evidence="8">Rhodopsin domain-containing protein</fullName>
    </recommendedName>
</protein>
<dbReference type="HOGENOM" id="CLU_1175184_0_0_1"/>
<accession>Q0CLR2</accession>
<proteinExistence type="inferred from homology"/>
<reference evidence="10" key="1">
    <citation type="submission" date="2005-09" db="EMBL/GenBank/DDBJ databases">
        <title>Annotation of the Aspergillus terreus NIH2624 genome.</title>
        <authorList>
            <person name="Birren B.W."/>
            <person name="Lander E.S."/>
            <person name="Galagan J.E."/>
            <person name="Nusbaum C."/>
            <person name="Devon K."/>
            <person name="Henn M."/>
            <person name="Ma L.-J."/>
            <person name="Jaffe D.B."/>
            <person name="Butler J."/>
            <person name="Alvarez P."/>
            <person name="Gnerre S."/>
            <person name="Grabherr M."/>
            <person name="Kleber M."/>
            <person name="Mauceli E.W."/>
            <person name="Brockman W."/>
            <person name="Rounsley S."/>
            <person name="Young S.K."/>
            <person name="LaButti K."/>
            <person name="Pushparaj V."/>
            <person name="DeCaprio D."/>
            <person name="Crawford M."/>
            <person name="Koehrsen M."/>
            <person name="Engels R."/>
            <person name="Montgomery P."/>
            <person name="Pearson M."/>
            <person name="Howarth C."/>
            <person name="Larson L."/>
            <person name="Luoma S."/>
            <person name="White J."/>
            <person name="Alvarado L."/>
            <person name="Kodira C.D."/>
            <person name="Zeng Q."/>
            <person name="Oleary S."/>
            <person name="Yandava C."/>
            <person name="Denning D.W."/>
            <person name="Nierman W.C."/>
            <person name="Milne T."/>
            <person name="Madden K."/>
        </authorList>
    </citation>
    <scope>NUCLEOTIDE SEQUENCE [LARGE SCALE GENOMIC DNA]</scope>
    <source>
        <strain evidence="10">NIH 2624 / FGSC A1156</strain>
    </source>
</reference>
<feature type="region of interest" description="Disordered" evidence="6">
    <location>
        <begin position="236"/>
        <end position="261"/>
    </location>
</feature>
<evidence type="ECO:0000256" key="1">
    <source>
        <dbReference type="ARBA" id="ARBA00004141"/>
    </source>
</evidence>
<evidence type="ECO:0000313" key="9">
    <source>
        <dbReference type="EMBL" id="EAU34441.1"/>
    </source>
</evidence>
<feature type="compositionally biased region" description="Basic and acidic residues" evidence="6">
    <location>
        <begin position="251"/>
        <end position="261"/>
    </location>
</feature>
<comment type="subcellular location">
    <subcellularLocation>
        <location evidence="1">Membrane</location>
        <topology evidence="1">Multi-pass membrane protein</topology>
    </subcellularLocation>
</comment>
<feature type="transmembrane region" description="Helical" evidence="7">
    <location>
        <begin position="62"/>
        <end position="83"/>
    </location>
</feature>
<dbReference type="GeneID" id="4321102"/>
<dbReference type="GO" id="GO:0016020">
    <property type="term" value="C:membrane"/>
    <property type="evidence" value="ECO:0007669"/>
    <property type="project" value="UniProtKB-SubCell"/>
</dbReference>
<feature type="domain" description="Rhodopsin" evidence="8">
    <location>
        <begin position="1"/>
        <end position="163"/>
    </location>
</feature>
<dbReference type="OrthoDB" id="5342292at2759"/>
<dbReference type="Pfam" id="PF20684">
    <property type="entry name" value="Fung_rhodopsin"/>
    <property type="match status" value="1"/>
</dbReference>
<evidence type="ECO:0000313" key="10">
    <source>
        <dbReference type="Proteomes" id="UP000007963"/>
    </source>
</evidence>
<evidence type="ECO:0000256" key="2">
    <source>
        <dbReference type="ARBA" id="ARBA00022692"/>
    </source>
</evidence>
<dbReference type="PANTHER" id="PTHR33048">
    <property type="entry name" value="PTH11-LIKE INTEGRAL MEMBRANE PROTEIN (AFU_ORTHOLOGUE AFUA_5G11245)"/>
    <property type="match status" value="1"/>
</dbReference>
<keyword evidence="3 7" id="KW-1133">Transmembrane helix</keyword>
<evidence type="ECO:0000256" key="6">
    <source>
        <dbReference type="SAM" id="MobiDB-lite"/>
    </source>
</evidence>
<name>Q0CLR2_ASPTN</name>
<gene>
    <name evidence="9" type="ORF">ATEG_05372</name>
</gene>
<evidence type="ECO:0000256" key="5">
    <source>
        <dbReference type="ARBA" id="ARBA00038359"/>
    </source>
</evidence>
<organism evidence="9 10">
    <name type="scientific">Aspergillus terreus (strain NIH 2624 / FGSC A1156)</name>
    <dbReference type="NCBI Taxonomy" id="341663"/>
    <lineage>
        <taxon>Eukaryota</taxon>
        <taxon>Fungi</taxon>
        <taxon>Dikarya</taxon>
        <taxon>Ascomycota</taxon>
        <taxon>Pezizomycotina</taxon>
        <taxon>Eurotiomycetes</taxon>
        <taxon>Eurotiomycetidae</taxon>
        <taxon>Eurotiales</taxon>
        <taxon>Aspergillaceae</taxon>
        <taxon>Aspergillus</taxon>
        <taxon>Aspergillus subgen. Circumdati</taxon>
    </lineage>
</organism>
<evidence type="ECO:0000256" key="3">
    <source>
        <dbReference type="ARBA" id="ARBA00022989"/>
    </source>
</evidence>
<evidence type="ECO:0000259" key="8">
    <source>
        <dbReference type="Pfam" id="PF20684"/>
    </source>
</evidence>
<keyword evidence="4 7" id="KW-0472">Membrane</keyword>
<comment type="similarity">
    <text evidence="5">Belongs to the SAT4 family.</text>
</comment>
<dbReference type="Proteomes" id="UP000007963">
    <property type="component" value="Unassembled WGS sequence"/>
</dbReference>
<dbReference type="PANTHER" id="PTHR33048:SF124">
    <property type="entry name" value="INTEGRAL MEMBRANE PROTEIN"/>
    <property type="match status" value="1"/>
</dbReference>
<dbReference type="RefSeq" id="XP_001214550.1">
    <property type="nucleotide sequence ID" value="XM_001214550.1"/>
</dbReference>
<dbReference type="OMA" id="SHMIANS"/>
<dbReference type="EMBL" id="CH476600">
    <property type="protein sequence ID" value="EAU34441.1"/>
    <property type="molecule type" value="Genomic_DNA"/>
</dbReference>
<evidence type="ECO:0000256" key="7">
    <source>
        <dbReference type="SAM" id="Phobius"/>
    </source>
</evidence>
<keyword evidence="2 7" id="KW-0812">Transmembrane</keyword>
<dbReference type="InterPro" id="IPR052337">
    <property type="entry name" value="SAT4-like"/>
</dbReference>
<dbReference type="VEuPathDB" id="FungiDB:ATEG_05372"/>
<feature type="transmembrane region" description="Helical" evidence="7">
    <location>
        <begin position="95"/>
        <end position="121"/>
    </location>
</feature>
<feature type="transmembrane region" description="Helical" evidence="7">
    <location>
        <begin position="21"/>
        <end position="42"/>
    </location>
</feature>